<feature type="compositionally biased region" description="Pro residues" evidence="1">
    <location>
        <begin position="40"/>
        <end position="51"/>
    </location>
</feature>
<organism evidence="3 4">
    <name type="scientific">Sphingomonas olei</name>
    <dbReference type="NCBI Taxonomy" id="1886787"/>
    <lineage>
        <taxon>Bacteria</taxon>
        <taxon>Pseudomonadati</taxon>
        <taxon>Pseudomonadota</taxon>
        <taxon>Alphaproteobacteria</taxon>
        <taxon>Sphingomonadales</taxon>
        <taxon>Sphingomonadaceae</taxon>
        <taxon>Sphingomonas</taxon>
    </lineage>
</organism>
<evidence type="ECO:0000313" key="3">
    <source>
        <dbReference type="EMBL" id="THG38701.1"/>
    </source>
</evidence>
<name>A0ABY2QFF8_9SPHN</name>
<feature type="chain" id="PRO_5045385232" description="DUF4398 domain-containing protein" evidence="2">
    <location>
        <begin position="22"/>
        <end position="167"/>
    </location>
</feature>
<evidence type="ECO:0000256" key="2">
    <source>
        <dbReference type="SAM" id="SignalP"/>
    </source>
</evidence>
<keyword evidence="2" id="KW-0732">Signal</keyword>
<dbReference type="Proteomes" id="UP000308038">
    <property type="component" value="Unassembled WGS sequence"/>
</dbReference>
<evidence type="ECO:0008006" key="5">
    <source>
        <dbReference type="Google" id="ProtNLM"/>
    </source>
</evidence>
<feature type="region of interest" description="Disordered" evidence="1">
    <location>
        <begin position="26"/>
        <end position="53"/>
    </location>
</feature>
<keyword evidence="4" id="KW-1185">Reference proteome</keyword>
<feature type="signal peptide" evidence="2">
    <location>
        <begin position="1"/>
        <end position="21"/>
    </location>
</feature>
<evidence type="ECO:0000256" key="1">
    <source>
        <dbReference type="SAM" id="MobiDB-lite"/>
    </source>
</evidence>
<sequence length="167" mass="17130">MLLRALPAPLALLLIAAGCTAQGDYPSLLPRPAETQNLDEPPPAAPEPPQTDPALDAQIATVLATLTERVSAFDAAATRAARLVSSARGAAAGSDRWLDAQVALAELDSLRSSTGDLAIQLGDMAQERAVTVGSEYPALTAASAQVREAVAAQVARITALQEQLAPA</sequence>
<evidence type="ECO:0000313" key="4">
    <source>
        <dbReference type="Proteomes" id="UP000308038"/>
    </source>
</evidence>
<protein>
    <recommendedName>
        <fullName evidence="5">DUF4398 domain-containing protein</fullName>
    </recommendedName>
</protein>
<dbReference type="RefSeq" id="WP_136452081.1">
    <property type="nucleotide sequence ID" value="NZ_SSTI01000010.1"/>
</dbReference>
<accession>A0ABY2QFF8</accession>
<gene>
    <name evidence="3" type="ORF">E5988_14065</name>
</gene>
<dbReference type="PROSITE" id="PS51257">
    <property type="entry name" value="PROKAR_LIPOPROTEIN"/>
    <property type="match status" value="1"/>
</dbReference>
<dbReference type="EMBL" id="SSTI01000010">
    <property type="protein sequence ID" value="THG38701.1"/>
    <property type="molecule type" value="Genomic_DNA"/>
</dbReference>
<proteinExistence type="predicted"/>
<reference evidence="3 4" key="1">
    <citation type="submission" date="2019-04" db="EMBL/GenBank/DDBJ databases">
        <title>Microbes associate with the intestines of laboratory mice.</title>
        <authorList>
            <person name="Navarre W."/>
            <person name="Wong E."/>
            <person name="Huang K.C."/>
            <person name="Tropini C."/>
            <person name="Ng K."/>
            <person name="Yu B."/>
        </authorList>
    </citation>
    <scope>NUCLEOTIDE SEQUENCE [LARGE SCALE GENOMIC DNA]</scope>
    <source>
        <strain evidence="3 4">NM83_B4-11</strain>
    </source>
</reference>
<comment type="caution">
    <text evidence="3">The sequence shown here is derived from an EMBL/GenBank/DDBJ whole genome shotgun (WGS) entry which is preliminary data.</text>
</comment>